<sequence length="151" mass="15332">MFRFHVIAFVTVLMHLALLARTAPLQTRQIGNIQCNLDRLNIVLSLAAAKSTAGKLSTALSNSPDASNVQSVTDGISGAQGAIGVIGKALLTGQSAPADARQEVSGNLTIATTALGKISSSDSKVSSTLATAQKQLSDAVDAGNGVIANCK</sequence>
<evidence type="ECO:0000313" key="1">
    <source>
        <dbReference type="EMBL" id="KAI0061075.1"/>
    </source>
</evidence>
<keyword evidence="2" id="KW-1185">Reference proteome</keyword>
<organism evidence="1 2">
    <name type="scientific">Artomyces pyxidatus</name>
    <dbReference type="NCBI Taxonomy" id="48021"/>
    <lineage>
        <taxon>Eukaryota</taxon>
        <taxon>Fungi</taxon>
        <taxon>Dikarya</taxon>
        <taxon>Basidiomycota</taxon>
        <taxon>Agaricomycotina</taxon>
        <taxon>Agaricomycetes</taxon>
        <taxon>Russulales</taxon>
        <taxon>Auriscalpiaceae</taxon>
        <taxon>Artomyces</taxon>
    </lineage>
</organism>
<proteinExistence type="predicted"/>
<evidence type="ECO:0000313" key="2">
    <source>
        <dbReference type="Proteomes" id="UP000814140"/>
    </source>
</evidence>
<dbReference type="EMBL" id="MU277214">
    <property type="protein sequence ID" value="KAI0061075.1"/>
    <property type="molecule type" value="Genomic_DNA"/>
</dbReference>
<accession>A0ACB8SY42</accession>
<gene>
    <name evidence="1" type="ORF">BV25DRAFT_787629</name>
</gene>
<reference evidence="1" key="1">
    <citation type="submission" date="2021-03" db="EMBL/GenBank/DDBJ databases">
        <authorList>
            <consortium name="DOE Joint Genome Institute"/>
            <person name="Ahrendt S."/>
            <person name="Looney B.P."/>
            <person name="Miyauchi S."/>
            <person name="Morin E."/>
            <person name="Drula E."/>
            <person name="Courty P.E."/>
            <person name="Chicoki N."/>
            <person name="Fauchery L."/>
            <person name="Kohler A."/>
            <person name="Kuo A."/>
            <person name="Labutti K."/>
            <person name="Pangilinan J."/>
            <person name="Lipzen A."/>
            <person name="Riley R."/>
            <person name="Andreopoulos W."/>
            <person name="He G."/>
            <person name="Johnson J."/>
            <person name="Barry K.W."/>
            <person name="Grigoriev I.V."/>
            <person name="Nagy L."/>
            <person name="Hibbett D."/>
            <person name="Henrissat B."/>
            <person name="Matheny P.B."/>
            <person name="Labbe J."/>
            <person name="Martin F."/>
        </authorList>
    </citation>
    <scope>NUCLEOTIDE SEQUENCE</scope>
    <source>
        <strain evidence="1">HHB10654</strain>
    </source>
</reference>
<name>A0ACB8SY42_9AGAM</name>
<reference evidence="1" key="2">
    <citation type="journal article" date="2022" name="New Phytol.">
        <title>Evolutionary transition to the ectomycorrhizal habit in the genomes of a hyperdiverse lineage of mushroom-forming fungi.</title>
        <authorList>
            <person name="Looney B."/>
            <person name="Miyauchi S."/>
            <person name="Morin E."/>
            <person name="Drula E."/>
            <person name="Courty P.E."/>
            <person name="Kohler A."/>
            <person name="Kuo A."/>
            <person name="LaButti K."/>
            <person name="Pangilinan J."/>
            <person name="Lipzen A."/>
            <person name="Riley R."/>
            <person name="Andreopoulos W."/>
            <person name="He G."/>
            <person name="Johnson J."/>
            <person name="Nolan M."/>
            <person name="Tritt A."/>
            <person name="Barry K.W."/>
            <person name="Grigoriev I.V."/>
            <person name="Nagy L.G."/>
            <person name="Hibbett D."/>
            <person name="Henrissat B."/>
            <person name="Matheny P.B."/>
            <person name="Labbe J."/>
            <person name="Martin F.M."/>
        </authorList>
    </citation>
    <scope>NUCLEOTIDE SEQUENCE</scope>
    <source>
        <strain evidence="1">HHB10654</strain>
    </source>
</reference>
<dbReference type="Proteomes" id="UP000814140">
    <property type="component" value="Unassembled WGS sequence"/>
</dbReference>
<protein>
    <submittedName>
        <fullName evidence="1">Uncharacterized protein</fullName>
    </submittedName>
</protein>
<comment type="caution">
    <text evidence="1">The sequence shown here is derived from an EMBL/GenBank/DDBJ whole genome shotgun (WGS) entry which is preliminary data.</text>
</comment>